<evidence type="ECO:0000313" key="1">
    <source>
        <dbReference type="EMBL" id="CAG9951906.1"/>
    </source>
</evidence>
<proteinExistence type="predicted"/>
<dbReference type="Proteomes" id="UP000836387">
    <property type="component" value="Unassembled WGS sequence"/>
</dbReference>
<organism evidence="1 2">
    <name type="scientific">Clonostachys rosea f. rosea IK726</name>
    <dbReference type="NCBI Taxonomy" id="1349383"/>
    <lineage>
        <taxon>Eukaryota</taxon>
        <taxon>Fungi</taxon>
        <taxon>Dikarya</taxon>
        <taxon>Ascomycota</taxon>
        <taxon>Pezizomycotina</taxon>
        <taxon>Sordariomycetes</taxon>
        <taxon>Hypocreomycetidae</taxon>
        <taxon>Hypocreales</taxon>
        <taxon>Bionectriaceae</taxon>
        <taxon>Clonostachys</taxon>
    </lineage>
</organism>
<evidence type="ECO:0000313" key="2">
    <source>
        <dbReference type="Proteomes" id="UP000836387"/>
    </source>
</evidence>
<gene>
    <name evidence="1" type="ORF">CRV2_00018461</name>
</gene>
<reference evidence="1" key="1">
    <citation type="submission" date="2020-04" db="EMBL/GenBank/DDBJ databases">
        <authorList>
            <person name="Broberg M."/>
        </authorList>
    </citation>
    <scope>NUCLEOTIDE SEQUENCE</scope>
</reference>
<keyword evidence="2" id="KW-1185">Reference proteome</keyword>
<comment type="caution">
    <text evidence="1">The sequence shown here is derived from an EMBL/GenBank/DDBJ whole genome shotgun (WGS) entry which is preliminary data.</text>
</comment>
<reference evidence="1" key="2">
    <citation type="submission" date="2021-10" db="EMBL/GenBank/DDBJ databases">
        <authorList>
            <person name="Piombo E."/>
        </authorList>
    </citation>
    <scope>NUCLEOTIDE SEQUENCE</scope>
</reference>
<protein>
    <submittedName>
        <fullName evidence="1">Uncharacterized protein</fullName>
    </submittedName>
</protein>
<name>A0ACA9UF45_BIOOC</name>
<accession>A0ACA9UF45</accession>
<dbReference type="EMBL" id="CADEHS020000450">
    <property type="protein sequence ID" value="CAG9951906.1"/>
    <property type="molecule type" value="Genomic_DNA"/>
</dbReference>
<sequence length="314" mass="35115">MEIKIKYSATLPEATQARGLVQNKRDDDGTVVVVLYYSEEGDDTNLDCSDDDTNLAVACDDIPFRKCHHGDNEIPDNVWHDKTDDCKKSSAYAGNHDDPCRQVITSTGQDDSLASSLKRMINAAWIAHCEKGMNGSEGNRGPEQGEQEVDNDKKPRRKYHRASLYIARHNDGTSYHLRMTPELREEYRKLTTRDEKRAFIVANGLPGWTSGLVSKMNHTVFTAAALVISKEFETRGITINTARVEARGLGASGYLRRAKRADRIGYHHVTLSRALAMRLLAIQPSLKATIKSAIMGRKSNASDEFNKICMNDVR</sequence>